<dbReference type="InterPro" id="IPR027417">
    <property type="entry name" value="P-loop_NTPase"/>
</dbReference>
<dbReference type="PANTHER" id="PTHR47959:SF13">
    <property type="entry name" value="ATP-DEPENDENT RNA HELICASE RHLE"/>
    <property type="match status" value="1"/>
</dbReference>
<dbReference type="GO" id="GO:0005829">
    <property type="term" value="C:cytosol"/>
    <property type="evidence" value="ECO:0007669"/>
    <property type="project" value="TreeGrafter"/>
</dbReference>
<dbReference type="Pfam" id="PF00270">
    <property type="entry name" value="DEAD"/>
    <property type="match status" value="1"/>
</dbReference>
<protein>
    <submittedName>
        <fullName evidence="7">Dead/deah box helicase domain-containing protein (DeaD)</fullName>
        <ecNumber evidence="7">3.6.4.13</ecNumber>
    </submittedName>
</protein>
<accession>A0A075GXT9</accession>
<dbReference type="GO" id="GO:0003676">
    <property type="term" value="F:nucleic acid binding"/>
    <property type="evidence" value="ECO:0007669"/>
    <property type="project" value="InterPro"/>
</dbReference>
<dbReference type="GO" id="GO:0005524">
    <property type="term" value="F:ATP binding"/>
    <property type="evidence" value="ECO:0007669"/>
    <property type="project" value="UniProtKB-KW"/>
</dbReference>
<keyword evidence="4" id="KW-0067">ATP-binding</keyword>
<evidence type="ECO:0000259" key="5">
    <source>
        <dbReference type="PROSITE" id="PS51192"/>
    </source>
</evidence>
<gene>
    <name evidence="7" type="primary">deaD</name>
</gene>
<dbReference type="Gene3D" id="3.30.70.330">
    <property type="match status" value="1"/>
</dbReference>
<evidence type="ECO:0000256" key="3">
    <source>
        <dbReference type="ARBA" id="ARBA00022806"/>
    </source>
</evidence>
<dbReference type="SUPFAM" id="SSF52540">
    <property type="entry name" value="P-loop containing nucleoside triphosphate hydrolases"/>
    <property type="match status" value="1"/>
</dbReference>
<sequence>MSATLSKTRFTDWDLDERIQSAVASKGWEFATQIQHEAIPLARRGDNVVGQARTGSGKTAAFGIPIIENCEPTGATQAIILTPTRELAVQVAEEISWLQGDKGLGVLTVYGGTDIEKQAKKLDAGIDIIVGTPGRVIDMSKRGHINLADITSFCLDEADRMLDMGFFPDIIWVLERMENRNQTLLFSATFPEEIIEAANEFISDAEHVMSDDMEVEIPEIEQRYIAVGRANKLWALGRIMVTMGDDDQMLIFTNTKRMVDMLVQRLGKFRFDATGIHGDLPQNKRERIINEFKAGSTKVVIATDVAARGLDVDGVTIVVNYDLPSDVESYVHRIGRTGRMGRQGAAWSFVSNDDKQQLQKIAATWNLEIPKHDPPNLPEGVNRDPIGRQRDWAEVSNNFGMVPVRFSVGKSEEASSRKLSDWIVKEAKLPEVAIGEIEVNDAESIVEVHVDRVETVLKVMGSRDWNGKSIKAEIAN</sequence>
<feature type="domain" description="Helicase C-terminal" evidence="6">
    <location>
        <begin position="219"/>
        <end position="381"/>
    </location>
</feature>
<name>A0A075GXT9_9EURY</name>
<feature type="domain" description="Helicase ATP-binding" evidence="5">
    <location>
        <begin position="39"/>
        <end position="208"/>
    </location>
</feature>
<dbReference type="Pfam" id="PF00271">
    <property type="entry name" value="Helicase_C"/>
    <property type="match status" value="1"/>
</dbReference>
<dbReference type="PANTHER" id="PTHR47959">
    <property type="entry name" value="ATP-DEPENDENT RNA HELICASE RHLE-RELATED"/>
    <property type="match status" value="1"/>
</dbReference>
<dbReference type="CDD" id="cd00268">
    <property type="entry name" value="DEADc"/>
    <property type="match status" value="1"/>
</dbReference>
<dbReference type="GO" id="GO:0003724">
    <property type="term" value="F:RNA helicase activity"/>
    <property type="evidence" value="ECO:0007669"/>
    <property type="project" value="UniProtKB-EC"/>
</dbReference>
<dbReference type="SMART" id="SM00490">
    <property type="entry name" value="HELICc"/>
    <property type="match status" value="1"/>
</dbReference>
<keyword evidence="3 7" id="KW-0347">Helicase</keyword>
<evidence type="ECO:0000313" key="7">
    <source>
        <dbReference type="EMBL" id="AIF08696.1"/>
    </source>
</evidence>
<evidence type="ECO:0000259" key="6">
    <source>
        <dbReference type="PROSITE" id="PS51194"/>
    </source>
</evidence>
<dbReference type="GO" id="GO:0016787">
    <property type="term" value="F:hydrolase activity"/>
    <property type="evidence" value="ECO:0007669"/>
    <property type="project" value="UniProtKB-KW"/>
</dbReference>
<dbReference type="InterPro" id="IPR050079">
    <property type="entry name" value="DEAD_box_RNA_helicase"/>
</dbReference>
<dbReference type="AlphaFoldDB" id="A0A075GXT9"/>
<dbReference type="InterPro" id="IPR044742">
    <property type="entry name" value="DEAD/DEAH_RhlB"/>
</dbReference>
<dbReference type="InterPro" id="IPR005580">
    <property type="entry name" value="DbpA/CsdA_RNA-bd_dom"/>
</dbReference>
<reference evidence="7" key="1">
    <citation type="journal article" date="2014" name="Genome Biol. Evol.">
        <title>Pangenome evidence for extensive interdomain horizontal transfer affecting lineage core and shell genes in uncultured planktonic thaumarchaeota and euryarchaeota.</title>
        <authorList>
            <person name="Deschamps P."/>
            <person name="Zivanovic Y."/>
            <person name="Moreira D."/>
            <person name="Rodriguez-Valera F."/>
            <person name="Lopez-Garcia P."/>
        </authorList>
    </citation>
    <scope>NUCLEOTIDE SEQUENCE</scope>
</reference>
<dbReference type="GO" id="GO:0140097">
    <property type="term" value="F:catalytic activity, acting on DNA"/>
    <property type="evidence" value="ECO:0007669"/>
    <property type="project" value="UniProtKB-ARBA"/>
</dbReference>
<dbReference type="EMBL" id="KF900839">
    <property type="protein sequence ID" value="AIF08696.1"/>
    <property type="molecule type" value="Genomic_DNA"/>
</dbReference>
<dbReference type="InterPro" id="IPR011545">
    <property type="entry name" value="DEAD/DEAH_box_helicase_dom"/>
</dbReference>
<dbReference type="InterPro" id="IPR014001">
    <property type="entry name" value="Helicase_ATP-bd"/>
</dbReference>
<proteinExistence type="predicted"/>
<dbReference type="CDD" id="cd18787">
    <property type="entry name" value="SF2_C_DEAD"/>
    <property type="match status" value="1"/>
</dbReference>
<dbReference type="EC" id="3.6.4.13" evidence="7"/>
<dbReference type="PROSITE" id="PS51194">
    <property type="entry name" value="HELICASE_CTER"/>
    <property type="match status" value="1"/>
</dbReference>
<organism evidence="7">
    <name type="scientific">uncultured marine group II/III euryarchaeote KM3_31_G10</name>
    <dbReference type="NCBI Taxonomy" id="1456433"/>
    <lineage>
        <taxon>Archaea</taxon>
        <taxon>Methanobacteriati</taxon>
        <taxon>Methanobacteriota</taxon>
        <taxon>environmental samples</taxon>
    </lineage>
</organism>
<evidence type="ECO:0000256" key="1">
    <source>
        <dbReference type="ARBA" id="ARBA00022741"/>
    </source>
</evidence>
<evidence type="ECO:0000256" key="2">
    <source>
        <dbReference type="ARBA" id="ARBA00022801"/>
    </source>
</evidence>
<dbReference type="InterPro" id="IPR001650">
    <property type="entry name" value="Helicase_C-like"/>
</dbReference>
<keyword evidence="2 7" id="KW-0378">Hydrolase</keyword>
<dbReference type="SMART" id="SM00487">
    <property type="entry name" value="DEXDc"/>
    <property type="match status" value="1"/>
</dbReference>
<dbReference type="Gene3D" id="3.40.50.300">
    <property type="entry name" value="P-loop containing nucleotide triphosphate hydrolases"/>
    <property type="match status" value="2"/>
</dbReference>
<dbReference type="Pfam" id="PF03880">
    <property type="entry name" value="DbpA"/>
    <property type="match status" value="1"/>
</dbReference>
<evidence type="ECO:0000256" key="4">
    <source>
        <dbReference type="ARBA" id="ARBA00022840"/>
    </source>
</evidence>
<keyword evidence="1" id="KW-0547">Nucleotide-binding</keyword>
<dbReference type="InterPro" id="IPR012677">
    <property type="entry name" value="Nucleotide-bd_a/b_plait_sf"/>
</dbReference>
<dbReference type="PROSITE" id="PS51192">
    <property type="entry name" value="HELICASE_ATP_BIND_1"/>
    <property type="match status" value="1"/>
</dbReference>
<dbReference type="CDD" id="cd12252">
    <property type="entry name" value="RRM_DbpA"/>
    <property type="match status" value="1"/>
</dbReference>